<keyword evidence="3" id="KW-1185">Reference proteome</keyword>
<protein>
    <submittedName>
        <fullName evidence="2">Uncharacterized protein</fullName>
    </submittedName>
</protein>
<dbReference type="EMBL" id="WIGO01000185">
    <property type="protein sequence ID" value="KAF6824844.1"/>
    <property type="molecule type" value="Genomic_DNA"/>
</dbReference>
<feature type="compositionally biased region" description="Low complexity" evidence="1">
    <location>
        <begin position="1"/>
        <end position="10"/>
    </location>
</feature>
<dbReference type="Proteomes" id="UP000654918">
    <property type="component" value="Unassembled WGS sequence"/>
</dbReference>
<dbReference type="AlphaFoldDB" id="A0A8H6K492"/>
<name>A0A8H6K492_9PEZI</name>
<evidence type="ECO:0000256" key="1">
    <source>
        <dbReference type="SAM" id="MobiDB-lite"/>
    </source>
</evidence>
<gene>
    <name evidence="2" type="ORF">CPLU01_10610</name>
</gene>
<organism evidence="2 3">
    <name type="scientific">Colletotrichum plurivorum</name>
    <dbReference type="NCBI Taxonomy" id="2175906"/>
    <lineage>
        <taxon>Eukaryota</taxon>
        <taxon>Fungi</taxon>
        <taxon>Dikarya</taxon>
        <taxon>Ascomycota</taxon>
        <taxon>Pezizomycotina</taxon>
        <taxon>Sordariomycetes</taxon>
        <taxon>Hypocreomycetidae</taxon>
        <taxon>Glomerellales</taxon>
        <taxon>Glomerellaceae</taxon>
        <taxon>Colletotrichum</taxon>
        <taxon>Colletotrichum orchidearum species complex</taxon>
    </lineage>
</organism>
<sequence length="195" mass="21836">MVLPSSSSSPQREPQKGKAPVGPLACVRALREASHSGRGSRLCKSPAVLRIQRMERSWLGCMPMFCFQRMCQSFARRRGPAFPQFAGQTLYAVILLLPTDQPTDGPAETERQIVPRQGGYFAPPSDGHMYGPNACLHCYTPRPPFPQPWRRQALGRSVYLLWHGLFSRDVALFSAASLDVFCRRPLDERQVPPVL</sequence>
<evidence type="ECO:0000313" key="2">
    <source>
        <dbReference type="EMBL" id="KAF6824844.1"/>
    </source>
</evidence>
<feature type="region of interest" description="Disordered" evidence="1">
    <location>
        <begin position="1"/>
        <end position="22"/>
    </location>
</feature>
<comment type="caution">
    <text evidence="2">The sequence shown here is derived from an EMBL/GenBank/DDBJ whole genome shotgun (WGS) entry which is preliminary data.</text>
</comment>
<accession>A0A8H6K492</accession>
<proteinExistence type="predicted"/>
<evidence type="ECO:0000313" key="3">
    <source>
        <dbReference type="Proteomes" id="UP000654918"/>
    </source>
</evidence>
<reference evidence="2" key="1">
    <citation type="journal article" date="2020" name="Phytopathology">
        <title>Genome Sequence Resources of Colletotrichum truncatum, C. plurivorum, C. musicola, and C. sojae: Four Species Pathogenic to Soybean (Glycine max).</title>
        <authorList>
            <person name="Rogerio F."/>
            <person name="Boufleur T.R."/>
            <person name="Ciampi-Guillardi M."/>
            <person name="Sukno S.A."/>
            <person name="Thon M.R."/>
            <person name="Massola Junior N.S."/>
            <person name="Baroncelli R."/>
        </authorList>
    </citation>
    <scope>NUCLEOTIDE SEQUENCE</scope>
    <source>
        <strain evidence="2">LFN00145</strain>
    </source>
</reference>